<dbReference type="EMBL" id="KI913966">
    <property type="protein sequence ID" value="ETV99720.1"/>
    <property type="molecule type" value="Genomic_DNA"/>
</dbReference>
<feature type="domain" description="N-acetyltransferase" evidence="3">
    <location>
        <begin position="20"/>
        <end position="161"/>
    </location>
</feature>
<dbReference type="OrthoDB" id="7305308at2759"/>
<dbReference type="InterPro" id="IPR000182">
    <property type="entry name" value="GNAT_dom"/>
</dbReference>
<keyword evidence="2" id="KW-0012">Acyltransferase</keyword>
<keyword evidence="1" id="KW-0808">Transferase</keyword>
<name>A0A024TZX3_9STRA</name>
<dbReference type="Gene3D" id="3.40.630.30">
    <property type="match status" value="1"/>
</dbReference>
<sequence>MHDVHNSFDPATMLQVKHITEVTDANRELLLRAEPVHRELRPQLDAAYLDQLAGIFQDHGELVVAMDANNAVVGIALFHVYRDTFSGRKLYVDDLVTTSARRSQGVGRTLLTWLKQEAARRHTTHVILDSGVQRSNAHRFYFREGLTIVGFHFSTPTDDSE</sequence>
<dbReference type="GeneID" id="20084830"/>
<dbReference type="STRING" id="157072.A0A024TZX3"/>
<dbReference type="InterPro" id="IPR050832">
    <property type="entry name" value="Bact_Acetyltransf"/>
</dbReference>
<accession>A0A024TZX3</accession>
<dbReference type="GO" id="GO:0016747">
    <property type="term" value="F:acyltransferase activity, transferring groups other than amino-acyl groups"/>
    <property type="evidence" value="ECO:0007669"/>
    <property type="project" value="InterPro"/>
</dbReference>
<evidence type="ECO:0000256" key="1">
    <source>
        <dbReference type="ARBA" id="ARBA00022679"/>
    </source>
</evidence>
<dbReference type="VEuPathDB" id="FungiDB:H310_07780"/>
<dbReference type="PANTHER" id="PTHR43877:SF2">
    <property type="entry name" value="AMINOALKYLPHOSPHONATE N-ACETYLTRANSFERASE-RELATED"/>
    <property type="match status" value="1"/>
</dbReference>
<gene>
    <name evidence="4" type="ORF">H310_07780</name>
</gene>
<dbReference type="SUPFAM" id="SSF55729">
    <property type="entry name" value="Acyl-CoA N-acyltransferases (Nat)"/>
    <property type="match status" value="1"/>
</dbReference>
<evidence type="ECO:0000313" key="4">
    <source>
        <dbReference type="EMBL" id="ETV99720.1"/>
    </source>
</evidence>
<evidence type="ECO:0000256" key="2">
    <source>
        <dbReference type="ARBA" id="ARBA00023315"/>
    </source>
</evidence>
<reference evidence="4" key="1">
    <citation type="submission" date="2013-12" db="EMBL/GenBank/DDBJ databases">
        <title>The Genome Sequence of Aphanomyces invadans NJM9701.</title>
        <authorList>
            <consortium name="The Broad Institute Genomics Platform"/>
            <person name="Russ C."/>
            <person name="Tyler B."/>
            <person name="van West P."/>
            <person name="Dieguez-Uribeondo J."/>
            <person name="Young S.K."/>
            <person name="Zeng Q."/>
            <person name="Gargeya S."/>
            <person name="Fitzgerald M."/>
            <person name="Abouelleil A."/>
            <person name="Alvarado L."/>
            <person name="Chapman S.B."/>
            <person name="Gainer-Dewar J."/>
            <person name="Goldberg J."/>
            <person name="Griggs A."/>
            <person name="Gujja S."/>
            <person name="Hansen M."/>
            <person name="Howarth C."/>
            <person name="Imamovic A."/>
            <person name="Ireland A."/>
            <person name="Larimer J."/>
            <person name="McCowan C."/>
            <person name="Murphy C."/>
            <person name="Pearson M."/>
            <person name="Poon T.W."/>
            <person name="Priest M."/>
            <person name="Roberts A."/>
            <person name="Saif S."/>
            <person name="Shea T."/>
            <person name="Sykes S."/>
            <person name="Wortman J."/>
            <person name="Nusbaum C."/>
            <person name="Birren B."/>
        </authorList>
    </citation>
    <scope>NUCLEOTIDE SEQUENCE [LARGE SCALE GENOMIC DNA]</scope>
    <source>
        <strain evidence="4">NJM9701</strain>
    </source>
</reference>
<dbReference type="PANTHER" id="PTHR43877">
    <property type="entry name" value="AMINOALKYLPHOSPHONATE N-ACETYLTRANSFERASE-RELATED-RELATED"/>
    <property type="match status" value="1"/>
</dbReference>
<dbReference type="AlphaFoldDB" id="A0A024TZX3"/>
<dbReference type="Pfam" id="PF00583">
    <property type="entry name" value="Acetyltransf_1"/>
    <property type="match status" value="1"/>
</dbReference>
<organism evidence="4">
    <name type="scientific">Aphanomyces invadans</name>
    <dbReference type="NCBI Taxonomy" id="157072"/>
    <lineage>
        <taxon>Eukaryota</taxon>
        <taxon>Sar</taxon>
        <taxon>Stramenopiles</taxon>
        <taxon>Oomycota</taxon>
        <taxon>Saprolegniomycetes</taxon>
        <taxon>Saprolegniales</taxon>
        <taxon>Verrucalvaceae</taxon>
        <taxon>Aphanomyces</taxon>
    </lineage>
</organism>
<protein>
    <recommendedName>
        <fullName evidence="3">N-acetyltransferase domain-containing protein</fullName>
    </recommendedName>
</protein>
<dbReference type="eggNOG" id="ENOG502SC83">
    <property type="taxonomic scope" value="Eukaryota"/>
</dbReference>
<dbReference type="PROSITE" id="PS51186">
    <property type="entry name" value="GNAT"/>
    <property type="match status" value="1"/>
</dbReference>
<evidence type="ECO:0000259" key="3">
    <source>
        <dbReference type="PROSITE" id="PS51186"/>
    </source>
</evidence>
<dbReference type="InterPro" id="IPR016181">
    <property type="entry name" value="Acyl_CoA_acyltransferase"/>
</dbReference>
<dbReference type="RefSeq" id="XP_008871496.1">
    <property type="nucleotide sequence ID" value="XM_008873274.1"/>
</dbReference>
<proteinExistence type="predicted"/>